<name>A0A368GW87_ANCCA</name>
<dbReference type="Pfam" id="PF05970">
    <property type="entry name" value="PIF1"/>
    <property type="match status" value="1"/>
</dbReference>
<dbReference type="GO" id="GO:0006310">
    <property type="term" value="P:DNA recombination"/>
    <property type="evidence" value="ECO:0007669"/>
    <property type="project" value="UniProtKB-KW"/>
</dbReference>
<dbReference type="EMBL" id="JOJR01000065">
    <property type="protein sequence ID" value="RCN47275.1"/>
    <property type="molecule type" value="Genomic_DNA"/>
</dbReference>
<accession>A0A368GW87</accession>
<gene>
    <name evidence="3" type="ORF">ANCCAN_06717</name>
</gene>
<organism evidence="3 4">
    <name type="scientific">Ancylostoma caninum</name>
    <name type="common">Dog hookworm</name>
    <dbReference type="NCBI Taxonomy" id="29170"/>
    <lineage>
        <taxon>Eukaryota</taxon>
        <taxon>Metazoa</taxon>
        <taxon>Ecdysozoa</taxon>
        <taxon>Nematoda</taxon>
        <taxon>Chromadorea</taxon>
        <taxon>Rhabditida</taxon>
        <taxon>Rhabditina</taxon>
        <taxon>Rhabditomorpha</taxon>
        <taxon>Strongyloidea</taxon>
        <taxon>Ancylostomatidae</taxon>
        <taxon>Ancylostomatinae</taxon>
        <taxon>Ancylostoma</taxon>
    </lineage>
</organism>
<keyword evidence="1" id="KW-0378">Hydrolase</keyword>
<dbReference type="GO" id="GO:0000723">
    <property type="term" value="P:telomere maintenance"/>
    <property type="evidence" value="ECO:0007669"/>
    <property type="project" value="InterPro"/>
</dbReference>
<dbReference type="GO" id="GO:0043139">
    <property type="term" value="F:5'-3' DNA helicase activity"/>
    <property type="evidence" value="ECO:0007669"/>
    <property type="project" value="UniProtKB-EC"/>
</dbReference>
<dbReference type="Proteomes" id="UP000252519">
    <property type="component" value="Unassembled WGS sequence"/>
</dbReference>
<keyword evidence="1" id="KW-0547">Nucleotide-binding</keyword>
<evidence type="ECO:0000256" key="1">
    <source>
        <dbReference type="RuleBase" id="RU363044"/>
    </source>
</evidence>
<dbReference type="InterPro" id="IPR010285">
    <property type="entry name" value="DNA_helicase_pif1-like_DEAD"/>
</dbReference>
<reference evidence="3 4" key="1">
    <citation type="submission" date="2014-10" db="EMBL/GenBank/DDBJ databases">
        <title>Draft genome of the hookworm Ancylostoma caninum.</title>
        <authorList>
            <person name="Mitreva M."/>
        </authorList>
    </citation>
    <scope>NUCLEOTIDE SEQUENCE [LARGE SCALE GENOMIC DNA]</scope>
    <source>
        <strain evidence="3 4">Baltimore</strain>
    </source>
</reference>
<comment type="similarity">
    <text evidence="1">Belongs to the helicase family.</text>
</comment>
<proteinExistence type="inferred from homology"/>
<keyword evidence="1" id="KW-0227">DNA damage</keyword>
<comment type="cofactor">
    <cofactor evidence="1">
        <name>Mg(2+)</name>
        <dbReference type="ChEBI" id="CHEBI:18420"/>
    </cofactor>
</comment>
<evidence type="ECO:0000313" key="3">
    <source>
        <dbReference type="EMBL" id="RCN47275.1"/>
    </source>
</evidence>
<keyword evidence="4" id="KW-1185">Reference proteome</keyword>
<keyword evidence="1" id="KW-0347">Helicase</keyword>
<comment type="caution">
    <text evidence="3">The sequence shown here is derived from an EMBL/GenBank/DDBJ whole genome shotgun (WGS) entry which is preliminary data.</text>
</comment>
<evidence type="ECO:0000259" key="2">
    <source>
        <dbReference type="Pfam" id="PF05970"/>
    </source>
</evidence>
<keyword evidence="1" id="KW-0067">ATP-binding</keyword>
<keyword evidence="1" id="KW-0233">DNA recombination</keyword>
<sequence>MIEQLERCNKSVLAVTSTGIGETLSKTGWAAHIAFPLLRKWLNNETNSNTQADSVKGIALRNLDVMIWDEISTQTMFAVERVDRLLRDMAHPENEEFPSADVRVCLPREQNVLEWMYADAVVADPEEMKKMALLSVRYCFALVLNELVLQKVPGKTVKLTDTDTPVTDKDGVRDIPCEIDIPTSIQTMW</sequence>
<dbReference type="OrthoDB" id="272985at2759"/>
<evidence type="ECO:0000313" key="4">
    <source>
        <dbReference type="Proteomes" id="UP000252519"/>
    </source>
</evidence>
<feature type="domain" description="DNA helicase Pif1-like DEAD-box helicase" evidence="2">
    <location>
        <begin position="1"/>
        <end position="95"/>
    </location>
</feature>
<protein>
    <recommendedName>
        <fullName evidence="1">ATP-dependent DNA helicase</fullName>
        <ecNumber evidence="1">5.6.2.3</ecNumber>
    </recommendedName>
</protein>
<keyword evidence="1" id="KW-0234">DNA repair</keyword>
<comment type="catalytic activity">
    <reaction evidence="1">
        <text>ATP + H2O = ADP + phosphate + H(+)</text>
        <dbReference type="Rhea" id="RHEA:13065"/>
        <dbReference type="ChEBI" id="CHEBI:15377"/>
        <dbReference type="ChEBI" id="CHEBI:15378"/>
        <dbReference type="ChEBI" id="CHEBI:30616"/>
        <dbReference type="ChEBI" id="CHEBI:43474"/>
        <dbReference type="ChEBI" id="CHEBI:456216"/>
        <dbReference type="EC" id="5.6.2.3"/>
    </reaction>
</comment>
<dbReference type="AlphaFoldDB" id="A0A368GW87"/>
<dbReference type="EC" id="5.6.2.3" evidence="1"/>
<dbReference type="GO" id="GO:0005524">
    <property type="term" value="F:ATP binding"/>
    <property type="evidence" value="ECO:0007669"/>
    <property type="project" value="UniProtKB-KW"/>
</dbReference>
<dbReference type="GO" id="GO:0016887">
    <property type="term" value="F:ATP hydrolysis activity"/>
    <property type="evidence" value="ECO:0007669"/>
    <property type="project" value="RHEA"/>
</dbReference>
<dbReference type="GO" id="GO:0006281">
    <property type="term" value="P:DNA repair"/>
    <property type="evidence" value="ECO:0007669"/>
    <property type="project" value="UniProtKB-KW"/>
</dbReference>